<comment type="caution">
    <text evidence="7">Lacks conserved residue(s) required for the propagation of feature annotation.</text>
</comment>
<feature type="domain" description="HD" evidence="9">
    <location>
        <begin position="398"/>
        <end position="499"/>
    </location>
</feature>
<keyword evidence="11" id="KW-1185">Reference proteome</keyword>
<dbReference type="GO" id="GO:0006808">
    <property type="term" value="P:regulation of nitrogen utilization"/>
    <property type="evidence" value="ECO:0007669"/>
    <property type="project" value="UniProtKB-UniRule"/>
</dbReference>
<feature type="domain" description="ACT" evidence="8">
    <location>
        <begin position="576"/>
        <end position="657"/>
    </location>
</feature>
<dbReference type="Gene3D" id="1.10.3090.10">
    <property type="entry name" value="cca-adding enzyme, domain 2"/>
    <property type="match status" value="1"/>
</dbReference>
<keyword evidence="6 7" id="KW-0511">Multifunctional enzyme</keyword>
<dbReference type="SUPFAM" id="SSF81301">
    <property type="entry name" value="Nucleotidyltransferase"/>
    <property type="match status" value="1"/>
</dbReference>
<dbReference type="PANTHER" id="PTHR47320">
    <property type="entry name" value="BIFUNCTIONAL URIDYLYLTRANSFERASE/URIDYLYL-REMOVING ENZYME"/>
    <property type="match status" value="1"/>
</dbReference>
<dbReference type="InterPro" id="IPR002934">
    <property type="entry name" value="Polymerase_NTP_transf_dom"/>
</dbReference>
<protein>
    <recommendedName>
        <fullName evidence="7">Bifunctional uridylyltransferase/uridylyl-removing enzyme</fullName>
        <shortName evidence="7">UTase/UR</shortName>
    </recommendedName>
    <alternativeName>
        <fullName evidence="7">Bifunctional [protein-PII] modification enzyme</fullName>
    </alternativeName>
    <alternativeName>
        <fullName evidence="7">Bifunctional nitrogen sensor protein</fullName>
    </alternativeName>
    <domain>
        <recommendedName>
            <fullName evidence="7">[Protein-PII] uridylyltransferase</fullName>
            <shortName evidence="7">PII uridylyltransferase</shortName>
            <shortName evidence="7">UTase</shortName>
            <ecNumber evidence="7">2.7.7.59</ecNumber>
        </recommendedName>
    </domain>
    <domain>
        <recommendedName>
            <fullName evidence="7">[Protein-PII]-UMP uridylyl-removing enzyme</fullName>
            <shortName evidence="7">UR</shortName>
            <ecNumber evidence="7">3.1.4.-</ecNumber>
        </recommendedName>
    </domain>
</protein>
<accession>A0A249KH25</accession>
<evidence type="ECO:0000256" key="3">
    <source>
        <dbReference type="ARBA" id="ARBA00022737"/>
    </source>
</evidence>
<evidence type="ECO:0000259" key="9">
    <source>
        <dbReference type="PROSITE" id="PS51831"/>
    </source>
</evidence>
<dbReference type="InterPro" id="IPR006674">
    <property type="entry name" value="HD_domain"/>
</dbReference>
<dbReference type="Pfam" id="PF01966">
    <property type="entry name" value="HD"/>
    <property type="match status" value="1"/>
</dbReference>
<evidence type="ECO:0000256" key="1">
    <source>
        <dbReference type="ARBA" id="ARBA00022679"/>
    </source>
</evidence>
<feature type="domain" description="ACT" evidence="8">
    <location>
        <begin position="684"/>
        <end position="753"/>
    </location>
</feature>
<dbReference type="CDD" id="cd04873">
    <property type="entry name" value="ACT_UUR-ACR-like"/>
    <property type="match status" value="1"/>
</dbReference>
<dbReference type="GO" id="GO:0008081">
    <property type="term" value="F:phosphoric diester hydrolase activity"/>
    <property type="evidence" value="ECO:0007669"/>
    <property type="project" value="UniProtKB-UniRule"/>
</dbReference>
<dbReference type="CDD" id="cd04899">
    <property type="entry name" value="ACT_ACR-UUR-like_2"/>
    <property type="match status" value="1"/>
</dbReference>
<comment type="catalytic activity">
    <reaction evidence="7">
        <text>[protein-PII]-L-tyrosine + UTP = [protein-PII]-uridylyl-L-tyrosine + diphosphate</text>
        <dbReference type="Rhea" id="RHEA:13673"/>
        <dbReference type="Rhea" id="RHEA-COMP:12147"/>
        <dbReference type="Rhea" id="RHEA-COMP:12148"/>
        <dbReference type="ChEBI" id="CHEBI:33019"/>
        <dbReference type="ChEBI" id="CHEBI:46398"/>
        <dbReference type="ChEBI" id="CHEBI:46858"/>
        <dbReference type="ChEBI" id="CHEBI:90602"/>
        <dbReference type="EC" id="2.7.7.59"/>
    </reaction>
</comment>
<keyword evidence="1 7" id="KW-0808">Transferase</keyword>
<dbReference type="SUPFAM" id="SSF55021">
    <property type="entry name" value="ACT-like"/>
    <property type="match status" value="1"/>
</dbReference>
<dbReference type="HAMAP" id="MF_00277">
    <property type="entry name" value="PII_uridylyl_transf"/>
    <property type="match status" value="1"/>
</dbReference>
<evidence type="ECO:0000256" key="6">
    <source>
        <dbReference type="ARBA" id="ARBA00023268"/>
    </source>
</evidence>
<dbReference type="SUPFAM" id="SSF109604">
    <property type="entry name" value="HD-domain/PDEase-like"/>
    <property type="match status" value="1"/>
</dbReference>
<evidence type="ECO:0000313" key="10">
    <source>
        <dbReference type="EMBL" id="ASY16102.1"/>
    </source>
</evidence>
<comment type="domain">
    <text evidence="7">Has four distinct domains: an N-terminal nucleotidyltransferase (NT) domain responsible for UTase activity, a central HD domain that encodes UR activity, and two C-terminal ACT domains that seem to have a role in glutamine sensing.</text>
</comment>
<evidence type="ECO:0000256" key="4">
    <source>
        <dbReference type="ARBA" id="ARBA00022801"/>
    </source>
</evidence>
<dbReference type="AlphaFoldDB" id="A0A249KH25"/>
<comment type="cofactor">
    <cofactor evidence="7">
        <name>Mg(2+)</name>
        <dbReference type="ChEBI" id="CHEBI:18420"/>
    </cofactor>
</comment>
<evidence type="ECO:0000313" key="11">
    <source>
        <dbReference type="Proteomes" id="UP000217215"/>
    </source>
</evidence>
<dbReference type="InterPro" id="IPR013546">
    <property type="entry name" value="PII_UdlTrfase/GS_AdlTrfase"/>
</dbReference>
<dbReference type="KEGG" id="psuf:A1sIA56_04195"/>
<dbReference type="InterPro" id="IPR002912">
    <property type="entry name" value="ACT_dom"/>
</dbReference>
<dbReference type="PROSITE" id="PS51671">
    <property type="entry name" value="ACT"/>
    <property type="match status" value="2"/>
</dbReference>
<gene>
    <name evidence="7" type="primary">glnD</name>
    <name evidence="10" type="ORF">A1sIA56_04195</name>
</gene>
<dbReference type="Pfam" id="PF08335">
    <property type="entry name" value="GlnD_UR_UTase"/>
    <property type="match status" value="1"/>
</dbReference>
<keyword evidence="3" id="KW-0677">Repeat</keyword>
<dbReference type="InterPro" id="IPR003607">
    <property type="entry name" value="HD/PDEase_dom"/>
</dbReference>
<dbReference type="Pfam" id="PF01909">
    <property type="entry name" value="NTP_transf_2"/>
    <property type="match status" value="1"/>
</dbReference>
<keyword evidence="5 7" id="KW-0460">Magnesium</keyword>
<feature type="region of interest" description="Uridylyltransferase" evidence="7">
    <location>
        <begin position="1"/>
        <end position="279"/>
    </location>
</feature>
<comment type="catalytic activity">
    <reaction evidence="7">
        <text>[protein-PII]-uridylyl-L-tyrosine + H2O = [protein-PII]-L-tyrosine + UMP + H(+)</text>
        <dbReference type="Rhea" id="RHEA:48600"/>
        <dbReference type="Rhea" id="RHEA-COMP:12147"/>
        <dbReference type="Rhea" id="RHEA-COMP:12148"/>
        <dbReference type="ChEBI" id="CHEBI:15377"/>
        <dbReference type="ChEBI" id="CHEBI:15378"/>
        <dbReference type="ChEBI" id="CHEBI:46858"/>
        <dbReference type="ChEBI" id="CHEBI:57865"/>
        <dbReference type="ChEBI" id="CHEBI:90602"/>
    </reaction>
</comment>
<dbReference type="PANTHER" id="PTHR47320:SF1">
    <property type="entry name" value="BIFUNCTIONAL URIDYLYLTRANSFERASE_URIDYLYL-REMOVING ENZYME"/>
    <property type="match status" value="1"/>
</dbReference>
<evidence type="ECO:0000256" key="7">
    <source>
        <dbReference type="HAMAP-Rule" id="MF_00277"/>
    </source>
</evidence>
<dbReference type="InterPro" id="IPR045865">
    <property type="entry name" value="ACT-like_dom_sf"/>
</dbReference>
<evidence type="ECO:0000256" key="5">
    <source>
        <dbReference type="ARBA" id="ARBA00022842"/>
    </source>
</evidence>
<organism evidence="10 11">
    <name type="scientific">Candidatus Planktophila sulfonica</name>
    <dbReference type="NCBI Taxonomy" id="1884904"/>
    <lineage>
        <taxon>Bacteria</taxon>
        <taxon>Bacillati</taxon>
        <taxon>Actinomycetota</taxon>
        <taxon>Actinomycetes</taxon>
        <taxon>Candidatus Nanopelagicales</taxon>
        <taxon>Candidatus Nanopelagicaceae</taxon>
        <taxon>Candidatus Planktophila</taxon>
    </lineage>
</organism>
<evidence type="ECO:0000256" key="2">
    <source>
        <dbReference type="ARBA" id="ARBA00022695"/>
    </source>
</evidence>
<dbReference type="SMART" id="SM00471">
    <property type="entry name" value="HDc"/>
    <property type="match status" value="1"/>
</dbReference>
<keyword evidence="2 7" id="KW-0548">Nucleotidyltransferase</keyword>
<reference evidence="10 11" key="1">
    <citation type="submission" date="2016-07" db="EMBL/GenBank/DDBJ databases">
        <title>High microdiversification within the ubiquitous acI lineage of Actinobacteria.</title>
        <authorList>
            <person name="Neuenschwander S.M."/>
            <person name="Salcher M."/>
            <person name="Ghai R."/>
            <person name="Pernthaler J."/>
        </authorList>
    </citation>
    <scope>NUCLEOTIDE SEQUENCE [LARGE SCALE GENOMIC DNA]</scope>
    <source>
        <strain evidence="10">MMS-IA-56</strain>
    </source>
</reference>
<dbReference type="EMBL" id="CP016773">
    <property type="protein sequence ID" value="ASY16102.1"/>
    <property type="molecule type" value="Genomic_DNA"/>
</dbReference>
<dbReference type="NCBIfam" id="NF002895">
    <property type="entry name" value="PRK03381.1"/>
    <property type="match status" value="1"/>
</dbReference>
<dbReference type="GO" id="GO:0008773">
    <property type="term" value="F:[protein-PII] uridylyltransferase activity"/>
    <property type="evidence" value="ECO:0007669"/>
    <property type="project" value="UniProtKB-UniRule"/>
</dbReference>
<evidence type="ECO:0000259" key="8">
    <source>
        <dbReference type="PROSITE" id="PS51671"/>
    </source>
</evidence>
<keyword evidence="4 7" id="KW-0378">Hydrolase</keyword>
<dbReference type="CDD" id="cd05401">
    <property type="entry name" value="NT_GlnE_GlnD_like"/>
    <property type="match status" value="1"/>
</dbReference>
<dbReference type="Proteomes" id="UP000217215">
    <property type="component" value="Chromosome"/>
</dbReference>
<dbReference type="EC" id="2.7.7.59" evidence="7"/>
<dbReference type="EC" id="3.1.4.-" evidence="7"/>
<name>A0A249KH25_9ACTN</name>
<dbReference type="OrthoDB" id="9758038at2"/>
<dbReference type="InterPro" id="IPR010043">
    <property type="entry name" value="UTase/UR"/>
</dbReference>
<comment type="function">
    <text evidence="7">Modifies, by uridylylation and deuridylylation, the PII regulatory proteins (GlnB and homologs), in response to the nitrogen status of the cell that GlnD senses through the glutamine level. Under low glutamine levels, catalyzes the conversion of the PII proteins and UTP to PII-UMP and PPi, while under higher glutamine levels, GlnD hydrolyzes PII-UMP to PII and UMP (deuridylylation). Thus, controls uridylylation state and activity of the PII proteins, and plays an important role in the regulation of nitrogen metabolism.</text>
</comment>
<dbReference type="PROSITE" id="PS51831">
    <property type="entry name" value="HD"/>
    <property type="match status" value="1"/>
</dbReference>
<proteinExistence type="inferred from homology"/>
<comment type="similarity">
    <text evidence="7">Belongs to the GlnD family.</text>
</comment>
<comment type="activity regulation">
    <text evidence="7">Uridylyltransferase (UTase) activity is inhibited by glutamine, while glutamine activates uridylyl-removing (UR) activity.</text>
</comment>
<sequence length="753" mass="82579">MGTRERRNRSNEGDLLLSSLFSSSGANPHDVAIAAVGGFGRGELSPGSDLDIVIIHTGGLLEKELSELVNKILYPLWDKNVKIDHSVRTRSEIRDIADSDLKVAMGLLDIRLVCGSADLVAAVQVDALESWRRNSKSRLQELEASLTERHKRIGELAYLLEPDLKEARGGLRDITSLRAIHKSSAIAVPIERISVAESILANVREALHIVSGRDKDRLLFQEQDKVAEHLGYTDADALMSDVAQAARSVDYLLDSTWYRLAHKGKDGAGRFLKKVRSTPLSRDISVSNKEVVISGDADFALDPVIGLRAAASASQLGLPISMDSLERLSASLSQNVGQLPNPWPRDARENLISLIGAGSAMVQIFEALDQEEIIFHWIPEWKAVRSLPQRNVLHRHTVDRHMVETAVHAAALTRQVHRPDILLFSALFHDIGKGTEEDHSERGMRLIEPLAKRIGFDPEDVEIIKLLVKHHLLLSATATRRDLDDPATIASVVEVIPNLQVLELLHALSIADGEATGRAAWTDWKASLVVELVKRVELAITDNTVALQPELTEDQRQKAESGVLAVSIEDRESVYAIEIVVPDKTGLLSIVAGVLNLLRLDVRSARTKSHGNSAVMEWIVIPDPHAPPLSEKKLHQELHDALESKSSLARRIEERIEAYAQLPTIPVPDPIIDIFADAATDATIIEVRSHDRPALLFGIGDSITKSNIDIRSAIVTTLGAEAIDTLYVTEIGGGPLSSERADEVATRLRSALK</sequence>
<dbReference type="InterPro" id="IPR043519">
    <property type="entry name" value="NT_sf"/>
</dbReference>